<dbReference type="EMBL" id="JADFFL010000001">
    <property type="protein sequence ID" value="MBE9660864.1"/>
    <property type="molecule type" value="Genomic_DNA"/>
</dbReference>
<evidence type="ECO:0000313" key="2">
    <source>
        <dbReference type="Proteomes" id="UP000622475"/>
    </source>
</evidence>
<gene>
    <name evidence="1" type="ORF">IRJ16_03130</name>
</gene>
<protein>
    <submittedName>
        <fullName evidence="1">Uncharacterized protein</fullName>
    </submittedName>
</protein>
<proteinExistence type="predicted"/>
<keyword evidence="2" id="KW-1185">Reference proteome</keyword>
<dbReference type="RefSeq" id="WP_194110052.1">
    <property type="nucleotide sequence ID" value="NZ_JADFFL010000001.1"/>
</dbReference>
<evidence type="ECO:0000313" key="1">
    <source>
        <dbReference type="EMBL" id="MBE9660864.1"/>
    </source>
</evidence>
<comment type="caution">
    <text evidence="1">The sequence shown here is derived from an EMBL/GenBank/DDBJ whole genome shotgun (WGS) entry which is preliminary data.</text>
</comment>
<reference evidence="1" key="1">
    <citation type="submission" date="2020-10" db="EMBL/GenBank/DDBJ databases">
        <title>Mucilaginibacter mali sp. nov., isolated from rhizosphere soil of apple orchard.</title>
        <authorList>
            <person name="Lee J.-S."/>
            <person name="Kim H.S."/>
            <person name="Kim J.-S."/>
        </authorList>
    </citation>
    <scope>NUCLEOTIDE SEQUENCE</scope>
    <source>
        <strain evidence="1">KCTC 22746</strain>
    </source>
</reference>
<dbReference type="AlphaFoldDB" id="A0A929KSS4"/>
<accession>A0A929KSS4</accession>
<dbReference type="Proteomes" id="UP000622475">
    <property type="component" value="Unassembled WGS sequence"/>
</dbReference>
<organism evidence="1 2">
    <name type="scientific">Mucilaginibacter myungsuensis</name>
    <dbReference type="NCBI Taxonomy" id="649104"/>
    <lineage>
        <taxon>Bacteria</taxon>
        <taxon>Pseudomonadati</taxon>
        <taxon>Bacteroidota</taxon>
        <taxon>Sphingobacteriia</taxon>
        <taxon>Sphingobacteriales</taxon>
        <taxon>Sphingobacteriaceae</taxon>
        <taxon>Mucilaginibacter</taxon>
    </lineage>
</organism>
<sequence>MNEIMSIHSAARPLLKTKKFSNLHIELFEQILMGKTNRDINKAYGYTQRSHAVVDHSRKVMYKLLALEGLCRRDNMDRVTYPRQYCFWWKKVLDTHNEALNRMAIKPEYYEPHN</sequence>
<name>A0A929KSS4_9SPHI</name>